<dbReference type="Gene3D" id="2.30.29.30">
    <property type="entry name" value="Pleckstrin-homology domain (PH domain)/Phosphotyrosine-binding domain (PTB)"/>
    <property type="match status" value="1"/>
</dbReference>
<feature type="domain" description="PH" evidence="3">
    <location>
        <begin position="122"/>
        <end position="236"/>
    </location>
</feature>
<dbReference type="EMBL" id="OC316659">
    <property type="protein sequence ID" value="CAD7393175.1"/>
    <property type="molecule type" value="Genomic_DNA"/>
</dbReference>
<dbReference type="PANTHER" id="PTHR12509:SF9">
    <property type="entry name" value="SPERM FLAGELLAR PROTEIN 1 ISOFORM X1"/>
    <property type="match status" value="1"/>
</dbReference>
<sequence length="452" mass="51963">MRAFLNMEPSEDSVRKGESKARKVLDERRVVLADLEEQHTYQDIISQSKDTFLDAEVVKFPSEKPTLAAYHLWHPWFIMTEDDPFIMIPSIRVGSDHSQSETAISSTYRDKSTSLLRFQPDRCRMEGVLCKWTNPIEGWRYRFFVLDDVLGKLHYFTVGTYFERTYRSLMLSLQSKQKLLRGEHRGSVTLRRARVLKDEVDQSAFSIAVDRRILYLQARDPNEREAWVEALQSSIVEQNISKIKTTVKAACGRSLPIEASTDLGRVLGPTYSPVSLAQFLMAELVKHYYPRLVELHNYVPASSTSAKLINWATLNRKVLVKLRLQVHQKMIEDLAGAVPGAVEQLLVELHRHIMHNNSPAKGEMLGRTLDGEIKSGEQKMALANKEKQMKEKEEAIYMLNSKVSHLESLLELKEQRIKDLTRQLQRYQQDSSLSIQSLRGQNPFSQSHSYLG</sequence>
<dbReference type="Pfam" id="PF06294">
    <property type="entry name" value="CH_2"/>
    <property type="match status" value="1"/>
</dbReference>
<feature type="region of interest" description="Disordered" evidence="2">
    <location>
        <begin position="431"/>
        <end position="452"/>
    </location>
</feature>
<organism evidence="4">
    <name type="scientific">Timema cristinae</name>
    <name type="common">Walking stick</name>
    <dbReference type="NCBI Taxonomy" id="61476"/>
    <lineage>
        <taxon>Eukaryota</taxon>
        <taxon>Metazoa</taxon>
        <taxon>Ecdysozoa</taxon>
        <taxon>Arthropoda</taxon>
        <taxon>Hexapoda</taxon>
        <taxon>Insecta</taxon>
        <taxon>Pterygota</taxon>
        <taxon>Neoptera</taxon>
        <taxon>Polyneoptera</taxon>
        <taxon>Phasmatodea</taxon>
        <taxon>Timematodea</taxon>
        <taxon>Timematoidea</taxon>
        <taxon>Timematidae</taxon>
        <taxon>Timema</taxon>
    </lineage>
</organism>
<dbReference type="InterPro" id="IPR036872">
    <property type="entry name" value="CH_dom_sf"/>
</dbReference>
<dbReference type="InterPro" id="IPR010441">
    <property type="entry name" value="CH_2"/>
</dbReference>
<dbReference type="SMART" id="SM00233">
    <property type="entry name" value="PH"/>
    <property type="match status" value="1"/>
</dbReference>
<dbReference type="GO" id="GO:0005930">
    <property type="term" value="C:axoneme"/>
    <property type="evidence" value="ECO:0007669"/>
    <property type="project" value="TreeGrafter"/>
</dbReference>
<dbReference type="InterPro" id="IPR011993">
    <property type="entry name" value="PH-like_dom_sf"/>
</dbReference>
<dbReference type="InterPro" id="IPR052111">
    <property type="entry name" value="Spermatogenesis_Ciliary_MAP"/>
</dbReference>
<gene>
    <name evidence="4" type="ORF">TCEB3V08_LOCUS1159</name>
</gene>
<feature type="coiled-coil region" evidence="1">
    <location>
        <begin position="373"/>
        <end position="430"/>
    </location>
</feature>
<dbReference type="GO" id="GO:0008017">
    <property type="term" value="F:microtubule binding"/>
    <property type="evidence" value="ECO:0007669"/>
    <property type="project" value="TreeGrafter"/>
</dbReference>
<accession>A0A7R9GQT0</accession>
<evidence type="ECO:0000313" key="4">
    <source>
        <dbReference type="EMBL" id="CAD7393175.1"/>
    </source>
</evidence>
<dbReference type="SUPFAM" id="SSF50729">
    <property type="entry name" value="PH domain-like"/>
    <property type="match status" value="1"/>
</dbReference>
<dbReference type="GO" id="GO:0051493">
    <property type="term" value="P:regulation of cytoskeleton organization"/>
    <property type="evidence" value="ECO:0007669"/>
    <property type="project" value="TreeGrafter"/>
</dbReference>
<name>A0A7R9GQT0_TIMCR</name>
<evidence type="ECO:0000256" key="2">
    <source>
        <dbReference type="SAM" id="MobiDB-lite"/>
    </source>
</evidence>
<evidence type="ECO:0000259" key="3">
    <source>
        <dbReference type="PROSITE" id="PS50003"/>
    </source>
</evidence>
<dbReference type="Pfam" id="PF00169">
    <property type="entry name" value="PH"/>
    <property type="match status" value="1"/>
</dbReference>
<keyword evidence="1" id="KW-0175">Coiled coil</keyword>
<protein>
    <recommendedName>
        <fullName evidence="3">PH domain-containing protein</fullName>
    </recommendedName>
</protein>
<reference evidence="4" key="1">
    <citation type="submission" date="2020-11" db="EMBL/GenBank/DDBJ databases">
        <authorList>
            <person name="Tran Van P."/>
        </authorList>
    </citation>
    <scope>NUCLEOTIDE SEQUENCE</scope>
</reference>
<dbReference type="InterPro" id="IPR001849">
    <property type="entry name" value="PH_domain"/>
</dbReference>
<dbReference type="PANTHER" id="PTHR12509">
    <property type="entry name" value="SPERMATOGENESIS-ASSOCIATED 4-RELATED"/>
    <property type="match status" value="1"/>
</dbReference>
<dbReference type="PROSITE" id="PS50003">
    <property type="entry name" value="PH_DOMAIN"/>
    <property type="match status" value="1"/>
</dbReference>
<dbReference type="Gene3D" id="1.10.418.10">
    <property type="entry name" value="Calponin-like domain"/>
    <property type="match status" value="1"/>
</dbReference>
<proteinExistence type="predicted"/>
<evidence type="ECO:0000256" key="1">
    <source>
        <dbReference type="SAM" id="Coils"/>
    </source>
</evidence>
<dbReference type="AlphaFoldDB" id="A0A7R9GQT0"/>